<dbReference type="SUPFAM" id="SSF52980">
    <property type="entry name" value="Restriction endonuclease-like"/>
    <property type="match status" value="1"/>
</dbReference>
<dbReference type="EMBL" id="PDCJ01000003">
    <property type="protein sequence ID" value="PEG29481.1"/>
    <property type="molecule type" value="Genomic_DNA"/>
</dbReference>
<evidence type="ECO:0000313" key="3">
    <source>
        <dbReference type="Proteomes" id="UP000220840"/>
    </source>
</evidence>
<dbReference type="AlphaFoldDB" id="A0A2A7MDR0"/>
<reference evidence="2 3" key="1">
    <citation type="submission" date="2017-10" db="EMBL/GenBank/DDBJ databases">
        <title>Effective Description of Clostridium neonatale sp. nov. linked to necrotizing enterocolitis in neonates and a clarification of species assignable to the genus Clostridium (Prazmowski 1880) emend. Lawson and Rainey 2016.</title>
        <authorList>
            <person name="Bernard K."/>
            <person name="Burdz T."/>
            <person name="Wiebe D."/>
            <person name="Balcewich B."/>
            <person name="Alfa M."/>
            <person name="Bernier A.-M."/>
        </authorList>
    </citation>
    <scope>NUCLEOTIDE SEQUENCE [LARGE SCALE GENOMIC DNA]</scope>
    <source>
        <strain evidence="2 3">LCDC99A005</strain>
    </source>
</reference>
<evidence type="ECO:0000313" key="2">
    <source>
        <dbReference type="EMBL" id="PEG29481.1"/>
    </source>
</evidence>
<dbReference type="InterPro" id="IPR011856">
    <property type="entry name" value="tRNA_endonuc-like_dom_sf"/>
</dbReference>
<dbReference type="Proteomes" id="UP000220840">
    <property type="component" value="Unassembled WGS sequence"/>
</dbReference>
<dbReference type="InterPro" id="IPR011335">
    <property type="entry name" value="Restrct_endonuc-II-like"/>
</dbReference>
<dbReference type="GO" id="GO:0003676">
    <property type="term" value="F:nucleic acid binding"/>
    <property type="evidence" value="ECO:0007669"/>
    <property type="project" value="InterPro"/>
</dbReference>
<comment type="caution">
    <text evidence="2">The sequence shown here is derived from an EMBL/GenBank/DDBJ whole genome shotgun (WGS) entry which is preliminary data.</text>
</comment>
<dbReference type="InterPro" id="IPR046914">
    <property type="entry name" value="ABC-3C_CTD6"/>
</dbReference>
<keyword evidence="3" id="KW-1185">Reference proteome</keyword>
<evidence type="ECO:0000259" key="1">
    <source>
        <dbReference type="Pfam" id="PF20282"/>
    </source>
</evidence>
<accession>A0A2A7MDR0</accession>
<proteinExistence type="predicted"/>
<dbReference type="RefSeq" id="WP_058293382.1">
    <property type="nucleotide sequence ID" value="NZ_LN890326.1"/>
</dbReference>
<sequence>MIDTTFQIELINNVEPIQDPNVFTIVIPPMERVKSFSPDQFEEFILEWVISCAKTKYKDVYRIGGAGDMGRDVIGEYRNGEYDYYQCKRYDGKLNPSEYWVEFGKLCYYTYNKDIPMPKKYYIIASQGLGPKMLKLIKDEKQIRKGLIDSWNTKCKKKISKKKSIELDSQLLNYINKFDFKIVDTCSINKIIEQHRQTDYFYFRFGGVNKPNRTYKIEVPEDINSREFLYVKKIFKAYSENKGEDVNINNLNRYSDLNADFIRQRRCFYSAESLKHCIREIFTKEDEFNKLKDEMYSGIIDFIEEYFEDGYVRLKKTMHESTRVNLSVSVVDRDLHFVNNDDKKGLCHEIANDDATENIIDWSID</sequence>
<feature type="domain" description="ABC-three component systems C-terminal" evidence="1">
    <location>
        <begin position="227"/>
        <end position="355"/>
    </location>
</feature>
<name>A0A2A7MDR0_9CLOT</name>
<dbReference type="STRING" id="137838.GCA_001458595_00394"/>
<dbReference type="Gene3D" id="3.40.1350.10">
    <property type="match status" value="1"/>
</dbReference>
<gene>
    <name evidence="2" type="ORF">CQ394_16085</name>
</gene>
<dbReference type="Pfam" id="PF20282">
    <property type="entry name" value="CTD6"/>
    <property type="match status" value="1"/>
</dbReference>
<organism evidence="2 3">
    <name type="scientific">Clostridium neonatale</name>
    <dbReference type="NCBI Taxonomy" id="137838"/>
    <lineage>
        <taxon>Bacteria</taxon>
        <taxon>Bacillati</taxon>
        <taxon>Bacillota</taxon>
        <taxon>Clostridia</taxon>
        <taxon>Eubacteriales</taxon>
        <taxon>Clostridiaceae</taxon>
        <taxon>Clostridium</taxon>
    </lineage>
</organism>
<dbReference type="OrthoDB" id="3242664at2"/>
<protein>
    <recommendedName>
        <fullName evidence="1">ABC-three component systems C-terminal domain-containing protein</fullName>
    </recommendedName>
</protein>